<accession>A0AAU8FET6</accession>
<dbReference type="Pfam" id="PF00144">
    <property type="entry name" value="Beta-lactamase"/>
    <property type="match status" value="1"/>
</dbReference>
<dbReference type="AlphaFoldDB" id="A0AAU8FET6"/>
<dbReference type="SUPFAM" id="SSF56601">
    <property type="entry name" value="beta-lactamase/transpeptidase-like"/>
    <property type="match status" value="1"/>
</dbReference>
<dbReference type="EC" id="3.1.1.103" evidence="2"/>
<gene>
    <name evidence="2" type="ORF">ABV298_22160</name>
</gene>
<dbReference type="PANTHER" id="PTHR46825">
    <property type="entry name" value="D-ALANYL-D-ALANINE-CARBOXYPEPTIDASE/ENDOPEPTIDASE AMPH"/>
    <property type="match status" value="1"/>
</dbReference>
<evidence type="ECO:0000313" key="2">
    <source>
        <dbReference type="EMBL" id="XCH23017.1"/>
    </source>
</evidence>
<dbReference type="RefSeq" id="WP_353718343.1">
    <property type="nucleotide sequence ID" value="NZ_CP159289.1"/>
</dbReference>
<reference evidence="2" key="1">
    <citation type="submission" date="2024-06" db="EMBL/GenBank/DDBJ databases">
        <title>Sequencing and assembly of the genome of Dyadobacter sp. strain 676, a symbiont of Cyamopsis tetragonoloba.</title>
        <authorList>
            <person name="Guro P."/>
            <person name="Sazanova A."/>
            <person name="Kuznetsova I."/>
            <person name="Belimov A."/>
            <person name="Safronova V."/>
        </authorList>
    </citation>
    <scope>NUCLEOTIDE SEQUENCE</scope>
    <source>
        <strain evidence="2">676</strain>
    </source>
</reference>
<sequence>MRNAHFSITFIKPLTAPGHLFRFIGLKLILICHLAGFSDFSCQAQTAAERMKQVENGLMPWIQFQDSTPKRFSIRERMEAYQVPAVSIAVINNGQVEWAQAYGLADVAENRKATTNTIFQAASISKSVNALAVMKLVEEGKLSLDTDIRHYLKSWSFPDNEFSRNQPVTLAHLLSHTAGLNVHGFDGYAYGDSLPTLNQILNGQRPANSPAVKPVNKPGIKYQYSGGGTVITRKILEDNISGDYAALLAEKVLKPLQMNHSSFAQPLSGQQASMAATGYHEGGQAYKGKYHIYPELAPDGLWTTPTDLARFIIAVQQSLKGGPGNFLKPETTRKMLTPYLDSSKVALGFFLSNGETEPFFAHNGSNAGFNCDYFGSLHTGKGAVVMVNSDSYEIIYEIINGIASVYNWKGFYKPVVKKLASIPEDVLERYAGEYRFDENSGVLIRRVGHHLEIKGKADPHWETLYPVSGHEFHLFSNRLSYQFVSETGSDKPETLVLTNGRRSKKARKVE</sequence>
<keyword evidence="2" id="KW-0378">Hydrolase</keyword>
<dbReference type="GO" id="GO:0016787">
    <property type="term" value="F:hydrolase activity"/>
    <property type="evidence" value="ECO:0007669"/>
    <property type="project" value="UniProtKB-KW"/>
</dbReference>
<organism evidence="2">
    <name type="scientific">Dyadobacter sp. 676</name>
    <dbReference type="NCBI Taxonomy" id="3088362"/>
    <lineage>
        <taxon>Bacteria</taxon>
        <taxon>Pseudomonadati</taxon>
        <taxon>Bacteroidota</taxon>
        <taxon>Cytophagia</taxon>
        <taxon>Cytophagales</taxon>
        <taxon>Spirosomataceae</taxon>
        <taxon>Dyadobacter</taxon>
    </lineage>
</organism>
<dbReference type="InterPro" id="IPR050491">
    <property type="entry name" value="AmpC-like"/>
</dbReference>
<dbReference type="Gene3D" id="3.40.710.10">
    <property type="entry name" value="DD-peptidase/beta-lactamase superfamily"/>
    <property type="match status" value="1"/>
</dbReference>
<dbReference type="InterPro" id="IPR001466">
    <property type="entry name" value="Beta-lactam-related"/>
</dbReference>
<dbReference type="InterPro" id="IPR012338">
    <property type="entry name" value="Beta-lactam/transpept-like"/>
</dbReference>
<dbReference type="PANTHER" id="PTHR46825:SF12">
    <property type="entry name" value="PENICILLIN-BINDING PROTEIN 4"/>
    <property type="match status" value="1"/>
</dbReference>
<evidence type="ECO:0000259" key="1">
    <source>
        <dbReference type="Pfam" id="PF00144"/>
    </source>
</evidence>
<feature type="domain" description="Beta-lactamase-related" evidence="1">
    <location>
        <begin position="74"/>
        <end position="391"/>
    </location>
</feature>
<protein>
    <submittedName>
        <fullName evidence="2">Serine hydrolase domain-containing protein</fullName>
        <ecNumber evidence="2">3.1.1.103</ecNumber>
    </submittedName>
</protein>
<dbReference type="EMBL" id="CP159289">
    <property type="protein sequence ID" value="XCH23017.1"/>
    <property type="molecule type" value="Genomic_DNA"/>
</dbReference>
<name>A0AAU8FET6_9BACT</name>
<proteinExistence type="predicted"/>